<dbReference type="SUPFAM" id="SSF142433">
    <property type="entry name" value="CinA-like"/>
    <property type="match status" value="1"/>
</dbReference>
<dbReference type="CDD" id="cd00885">
    <property type="entry name" value="cinA"/>
    <property type="match status" value="1"/>
</dbReference>
<dbReference type="EMBL" id="JAEEGB010000014">
    <property type="protein sequence ID" value="MBI6873520.1"/>
    <property type="molecule type" value="Genomic_DNA"/>
</dbReference>
<dbReference type="SMART" id="SM00852">
    <property type="entry name" value="MoCF_biosynth"/>
    <property type="match status" value="1"/>
</dbReference>
<dbReference type="InterPro" id="IPR008135">
    <property type="entry name" value="Competence-induced_CinA"/>
</dbReference>
<organism evidence="3 4">
    <name type="scientific">Clostridium aciditolerans</name>
    <dbReference type="NCBI Taxonomy" id="339861"/>
    <lineage>
        <taxon>Bacteria</taxon>
        <taxon>Bacillati</taxon>
        <taxon>Bacillota</taxon>
        <taxon>Clostridia</taxon>
        <taxon>Eubacteriales</taxon>
        <taxon>Clostridiaceae</taxon>
        <taxon>Clostridium</taxon>
    </lineage>
</organism>
<dbReference type="Pfam" id="PF00994">
    <property type="entry name" value="MoCF_biosynth"/>
    <property type="match status" value="1"/>
</dbReference>
<dbReference type="PANTHER" id="PTHR13939">
    <property type="entry name" value="NICOTINAMIDE-NUCLEOTIDE AMIDOHYDROLASE PNCC"/>
    <property type="match status" value="1"/>
</dbReference>
<dbReference type="Gene3D" id="3.30.70.2860">
    <property type="match status" value="1"/>
</dbReference>
<dbReference type="RefSeq" id="WP_211142951.1">
    <property type="nucleotide sequence ID" value="NZ_JAEEGB010000014.1"/>
</dbReference>
<feature type="domain" description="MoaB/Mog" evidence="2">
    <location>
        <begin position="4"/>
        <end position="172"/>
    </location>
</feature>
<proteinExistence type="inferred from homology"/>
<evidence type="ECO:0000256" key="1">
    <source>
        <dbReference type="HAMAP-Rule" id="MF_00226"/>
    </source>
</evidence>
<dbReference type="Gene3D" id="3.90.950.20">
    <property type="entry name" value="CinA-like"/>
    <property type="match status" value="1"/>
</dbReference>
<comment type="caution">
    <text evidence="3">The sequence shown here is derived from an EMBL/GenBank/DDBJ whole genome shotgun (WGS) entry which is preliminary data.</text>
</comment>
<evidence type="ECO:0000313" key="4">
    <source>
        <dbReference type="Proteomes" id="UP000622687"/>
    </source>
</evidence>
<gene>
    <name evidence="1" type="primary">cinA</name>
    <name evidence="3" type="ORF">I6U51_12490</name>
</gene>
<sequence length="414" mass="45231">MKAEILCVGTELLLGDIVNTNAQYLSKRLADLGISVYHQSVVGDNSERLKKEFEESFNRADIVITTGGLGPTPDDLTKETGAEYFNKEMVLHEDTLSKLKLHFINTSKGELKGNNIKQAYFPKDSLVLPNDYGTAPGCAIEENGKLLIVLPGPPREMKPMFENSVVPLLKKYSSEILQSKVLRICGIGEGIMAEQISDIINNSTNPTVAPYAKDWEVTLRITAKSDTEENAKKLIIPVENEIRSRLGTHIYGEGETSLEAVLAELLIKNNLTISTAESCTGGLIASKLVDYPGVSSVFMEGAVTYSNDAKIKRLGVKEETLEIFGAVSEETAKEMAEGIAKTSETNIGLSTTGIAGPGGGTSEKPVGLVYIGLYINGITKVKKCEFTGSREMIRRRTTITALDWVRRELLEQYK</sequence>
<dbReference type="SUPFAM" id="SSF53218">
    <property type="entry name" value="Molybdenum cofactor biosynthesis proteins"/>
    <property type="match status" value="1"/>
</dbReference>
<dbReference type="NCBIfam" id="TIGR00199">
    <property type="entry name" value="PncC_domain"/>
    <property type="match status" value="1"/>
</dbReference>
<dbReference type="InterPro" id="IPR008136">
    <property type="entry name" value="CinA_C"/>
</dbReference>
<dbReference type="NCBIfam" id="TIGR00177">
    <property type="entry name" value="molyb_syn"/>
    <property type="match status" value="1"/>
</dbReference>
<dbReference type="Pfam" id="PF02464">
    <property type="entry name" value="CinA"/>
    <property type="match status" value="1"/>
</dbReference>
<dbReference type="InterPro" id="IPR041424">
    <property type="entry name" value="CinA_KH"/>
</dbReference>
<keyword evidence="4" id="KW-1185">Reference proteome</keyword>
<evidence type="ECO:0000313" key="3">
    <source>
        <dbReference type="EMBL" id="MBI6873520.1"/>
    </source>
</evidence>
<dbReference type="PANTHER" id="PTHR13939:SF0">
    <property type="entry name" value="NMN AMIDOHYDROLASE-LIKE PROTEIN YFAY"/>
    <property type="match status" value="1"/>
</dbReference>
<name>A0A934I000_9CLOT</name>
<dbReference type="NCBIfam" id="TIGR00200">
    <property type="entry name" value="cinA_nterm"/>
    <property type="match status" value="1"/>
</dbReference>
<dbReference type="HAMAP" id="MF_00226_B">
    <property type="entry name" value="CinA_B"/>
    <property type="match status" value="1"/>
</dbReference>
<comment type="similarity">
    <text evidence="1">Belongs to the CinA family.</text>
</comment>
<dbReference type="Pfam" id="PF18146">
    <property type="entry name" value="CinA_KH"/>
    <property type="match status" value="1"/>
</dbReference>
<dbReference type="InterPro" id="IPR036653">
    <property type="entry name" value="CinA-like_C"/>
</dbReference>
<dbReference type="InterPro" id="IPR050101">
    <property type="entry name" value="CinA"/>
</dbReference>
<dbReference type="InterPro" id="IPR001453">
    <property type="entry name" value="MoaB/Mog_dom"/>
</dbReference>
<dbReference type="PIRSF" id="PIRSF006728">
    <property type="entry name" value="CinA"/>
    <property type="match status" value="1"/>
</dbReference>
<dbReference type="AlphaFoldDB" id="A0A934I000"/>
<dbReference type="InterPro" id="IPR036425">
    <property type="entry name" value="MoaB/Mog-like_dom_sf"/>
</dbReference>
<evidence type="ECO:0000259" key="2">
    <source>
        <dbReference type="SMART" id="SM00852"/>
    </source>
</evidence>
<protein>
    <recommendedName>
        <fullName evidence="1">Putative competence-damage inducible protein</fullName>
    </recommendedName>
</protein>
<accession>A0A934I000</accession>
<dbReference type="Gene3D" id="3.40.980.10">
    <property type="entry name" value="MoaB/Mog-like domain"/>
    <property type="match status" value="1"/>
</dbReference>
<dbReference type="NCBIfam" id="NF001813">
    <property type="entry name" value="PRK00549.1"/>
    <property type="match status" value="1"/>
</dbReference>
<reference evidence="3" key="1">
    <citation type="submission" date="2020-12" db="EMBL/GenBank/DDBJ databases">
        <title>Clostridium thailandense sp. nov., a novel acetogenic bacterium isolated from peat land soil in Thailand.</title>
        <authorList>
            <person name="Chaikitkaew S."/>
            <person name="Birkeland N.K."/>
        </authorList>
    </citation>
    <scope>NUCLEOTIDE SEQUENCE</scope>
    <source>
        <strain evidence="3">DSM 17425</strain>
    </source>
</reference>
<dbReference type="Proteomes" id="UP000622687">
    <property type="component" value="Unassembled WGS sequence"/>
</dbReference>